<organism evidence="1 2">
    <name type="scientific">Orbus sasakiae</name>
    <dbReference type="NCBI Taxonomy" id="1078475"/>
    <lineage>
        <taxon>Bacteria</taxon>
        <taxon>Pseudomonadati</taxon>
        <taxon>Pseudomonadota</taxon>
        <taxon>Gammaproteobacteria</taxon>
        <taxon>Orbales</taxon>
        <taxon>Orbaceae</taxon>
        <taxon>Orbus</taxon>
    </lineage>
</organism>
<dbReference type="EMBL" id="BAABHY010000001">
    <property type="protein sequence ID" value="GAA5104411.1"/>
    <property type="molecule type" value="Genomic_DNA"/>
</dbReference>
<protein>
    <recommendedName>
        <fullName evidence="3">Wadjet protein JetD C-terminal domain-containing protein</fullName>
    </recommendedName>
</protein>
<name>A0ABP9N4M4_9GAMM</name>
<comment type="caution">
    <text evidence="1">The sequence shown here is derived from an EMBL/GenBank/DDBJ whole genome shotgun (WGS) entry which is preliminary data.</text>
</comment>
<proteinExistence type="predicted"/>
<dbReference type="Proteomes" id="UP001500171">
    <property type="component" value="Unassembled WGS sequence"/>
</dbReference>
<evidence type="ECO:0008006" key="3">
    <source>
        <dbReference type="Google" id="ProtNLM"/>
    </source>
</evidence>
<reference evidence="2" key="1">
    <citation type="journal article" date="2019" name="Int. J. Syst. Evol. Microbiol.">
        <title>The Global Catalogue of Microorganisms (GCM) 10K type strain sequencing project: providing services to taxonomists for standard genome sequencing and annotation.</title>
        <authorList>
            <consortium name="The Broad Institute Genomics Platform"/>
            <consortium name="The Broad Institute Genome Sequencing Center for Infectious Disease"/>
            <person name="Wu L."/>
            <person name="Ma J."/>
        </authorList>
    </citation>
    <scope>NUCLEOTIDE SEQUENCE [LARGE SCALE GENOMIC DNA]</scope>
    <source>
        <strain evidence="2">JCM 18050</strain>
    </source>
</reference>
<gene>
    <name evidence="1" type="ORF">GCM10023211_02010</name>
</gene>
<keyword evidence="2" id="KW-1185">Reference proteome</keyword>
<evidence type="ECO:0000313" key="2">
    <source>
        <dbReference type="Proteomes" id="UP001500171"/>
    </source>
</evidence>
<dbReference type="RefSeq" id="WP_345487813.1">
    <property type="nucleotide sequence ID" value="NZ_BAABHY010000001.1"/>
</dbReference>
<accession>A0ABP9N4M4</accession>
<evidence type="ECO:0000313" key="1">
    <source>
        <dbReference type="EMBL" id="GAA5104411.1"/>
    </source>
</evidence>
<sequence>MSAIIKDKLSQYLQNIQQGKLINFTIFRETLLKRNIPDTRIDRLFRVDLIKRRQYKVEILNEKDFSDLCQQVSYDDCTNRITSAFKGRSHKVSVSGSFLLLKSPHIEHPQVIIFNEESWLCPVKSCKQLLLVENLENFLSYQQTIDLLKQWGFISNNVLDIVFSAGNQINNSLHRDYLFSYEKVFCLFDLDVGALKTFKSLTKWLLRERLEFIIPPNVIEHLLCSEWHLSDSERALLTKYTGLSTEIDNLIITMRDSSRKLEQETYLYITNKEASLCNKKMLL</sequence>